<feature type="signal peptide" evidence="1">
    <location>
        <begin position="1"/>
        <end position="24"/>
    </location>
</feature>
<proteinExistence type="predicted"/>
<dbReference type="EMBL" id="FWZX01000038">
    <property type="protein sequence ID" value="SMF78541.1"/>
    <property type="molecule type" value="Genomic_DNA"/>
</dbReference>
<sequence>MARTPLSIVLLVAALGLAAAEAAAFCTEPRLTVAEPQLGFASEPPVPDCLQGFGPRPPCESQELRAYRIAAERYLEQLERFARAARSYAYAAEAFAREAEAFYGCEAGALPLP</sequence>
<name>A0A1Y6CUS6_9PROT</name>
<dbReference type="AlphaFoldDB" id="A0A1Y6CUS6"/>
<reference evidence="2 3" key="1">
    <citation type="submission" date="2017-04" db="EMBL/GenBank/DDBJ databases">
        <authorList>
            <person name="Afonso C.L."/>
            <person name="Miller P.J."/>
            <person name="Scott M.A."/>
            <person name="Spackman E."/>
            <person name="Goraichik I."/>
            <person name="Dimitrov K.M."/>
            <person name="Suarez D.L."/>
            <person name="Swayne D.E."/>
        </authorList>
    </citation>
    <scope>NUCLEOTIDE SEQUENCE [LARGE SCALE GENOMIC DNA]</scope>
    <source>
        <strain evidence="2 3">USBA 355</strain>
    </source>
</reference>
<feature type="chain" id="PRO_5013187298" evidence="1">
    <location>
        <begin position="25"/>
        <end position="113"/>
    </location>
</feature>
<dbReference type="Proteomes" id="UP000192917">
    <property type="component" value="Unassembled WGS sequence"/>
</dbReference>
<organism evidence="2 3">
    <name type="scientific">Tistlia consotensis USBA 355</name>
    <dbReference type="NCBI Taxonomy" id="560819"/>
    <lineage>
        <taxon>Bacteria</taxon>
        <taxon>Pseudomonadati</taxon>
        <taxon>Pseudomonadota</taxon>
        <taxon>Alphaproteobacteria</taxon>
        <taxon>Rhodospirillales</taxon>
        <taxon>Rhodovibrionaceae</taxon>
        <taxon>Tistlia</taxon>
    </lineage>
</organism>
<accession>A0A1Y6CUS6</accession>
<evidence type="ECO:0000256" key="1">
    <source>
        <dbReference type="SAM" id="SignalP"/>
    </source>
</evidence>
<keyword evidence="1" id="KW-0732">Signal</keyword>
<keyword evidence="3" id="KW-1185">Reference proteome</keyword>
<evidence type="ECO:0000313" key="3">
    <source>
        <dbReference type="Proteomes" id="UP000192917"/>
    </source>
</evidence>
<evidence type="ECO:0000313" key="2">
    <source>
        <dbReference type="EMBL" id="SMF78541.1"/>
    </source>
</evidence>
<gene>
    <name evidence="2" type="ORF">SAMN05428998_13851</name>
</gene>
<dbReference type="RefSeq" id="WP_085126196.1">
    <property type="nucleotide sequence ID" value="NZ_FWZX01000038.1"/>
</dbReference>
<protein>
    <submittedName>
        <fullName evidence="2">Uncharacterized protein</fullName>
    </submittedName>
</protein>